<dbReference type="Gene3D" id="3.30.1330.130">
    <property type="match status" value="1"/>
</dbReference>
<evidence type="ECO:0000259" key="3">
    <source>
        <dbReference type="Pfam" id="PF02663"/>
    </source>
</evidence>
<dbReference type="Pfam" id="PF02663">
    <property type="entry name" value="FmdE"/>
    <property type="match status" value="2"/>
</dbReference>
<keyword evidence="2" id="KW-0472">Membrane</keyword>
<sequence length="933" mass="101109">MKWMRRLFMVSVLFLLAMLTGSVAAADNATCEVGVLVSYQYSDDNGRINPTLEITDSGTGIEYNRTYDPSSGYTKLIFQHSNISAANLTLTVRAPGYVTVERRLNLTPNPMDPRHTGYYASINLVLNATEPYRIGRELTEKADKLLNFTGKGEVLVITTAGLVKYHNMTTEDVLEGILNRGGGLISYGRANLLTVRKTATDPLCTAFIVRKGNDLLMAFYRNTTLVYLGTVSQNMSSAQWNNLTSKLGDDAFPFASLANAWAAGAPADLLKQAAFHGHMCLGTISGYAMSKTIYMYYPPIQDWSTGSPIEITSYVTIGVPGGSDDDALILALDNTPGKRSYLGFDTTGAGAEDSMVGFIRWNSRTNTGTLVVMKFDQQALIDTYKRETGVSMVQELKFNAWLVKKVTENPASIVTIVKELDNLTADQYYYLAGREVNYNQVNETHGLDMNYINSLNLPNATRANVNATWNPVSYAELREIGRRAAEMAKEIFLAERGINLERDDLNVAVLTSAGYVYLNGTPTDGCYDGIFSVLGSRLSRKNLLPVHSPFYKPLWFTFVLKGADGKTLDSVHITYNPLTGELSAGAGPDGSRVNDIGPAALNNATRDNANSAIFGSSYFSIESIANAWKYSIPYDQLVTFLFHNHVCPGVQPGFFITEYALENYPLAAGQQYQWFGTSIYCKDDALLYLMGVSPGTGTYFAKRVLQEELESPMVPGGSEEGILIVWDPVKKVGKAVMISFRWPEFDLSDCTTRNAMFEKWAAAFIMLYSGQTPSYMTSPMVLTKEVEKWITEDELRVIQSGANGNPLAYLRSIPARNLEDLIPVNNGGTPVNTGGNQGGSHGGSTGGVPSGSAFTGHAGYSPGVDTAASPAEVGAASSVSEEPASAPAKAYEVKNVTSGARGGDSSWYVYGIVGVLVAAGLVAFGFLRGGAGK</sequence>
<keyword evidence="2" id="KW-1133">Transmembrane helix</keyword>
<dbReference type="InParanoid" id="O27400"/>
<dbReference type="KEGG" id="mth:MTH_1346"/>
<name>O27400_METTH</name>
<evidence type="ECO:0000313" key="4">
    <source>
        <dbReference type="EMBL" id="AAB85823.1"/>
    </source>
</evidence>
<keyword evidence="2" id="KW-0812">Transmembrane</keyword>
<feature type="domain" description="Formylmethanofuran dehydrogenase subunit E" evidence="3">
    <location>
        <begin position="642"/>
        <end position="741"/>
    </location>
</feature>
<evidence type="ECO:0000313" key="5">
    <source>
        <dbReference type="Proteomes" id="UP000005223"/>
    </source>
</evidence>
<dbReference type="SUPFAM" id="SSF143555">
    <property type="entry name" value="FwdE-like"/>
    <property type="match status" value="2"/>
</dbReference>
<feature type="domain" description="Formylmethanofuran dehydrogenase subunit E" evidence="3">
    <location>
        <begin position="275"/>
        <end position="403"/>
    </location>
</feature>
<feature type="compositionally biased region" description="Gly residues" evidence="1">
    <location>
        <begin position="835"/>
        <end position="849"/>
    </location>
</feature>
<dbReference type="Proteomes" id="UP000005223">
    <property type="component" value="Chromosome"/>
</dbReference>
<dbReference type="AlphaFoldDB" id="O27400"/>
<accession>O27400</accession>
<dbReference type="EnsemblBacteria" id="AAB85823">
    <property type="protein sequence ID" value="AAB85823"/>
    <property type="gene ID" value="MTH_1346"/>
</dbReference>
<dbReference type="PIR" id="H69045">
    <property type="entry name" value="H69045"/>
</dbReference>
<organism evidence="4 5">
    <name type="scientific">Methanothermobacter thermautotrophicus (strain ATCC 29096 / DSM 1053 / JCM 10044 / NBRC 100330 / Delta H)</name>
    <name type="common">Methanobacterium thermoautotrophicum</name>
    <dbReference type="NCBI Taxonomy" id="187420"/>
    <lineage>
        <taxon>Archaea</taxon>
        <taxon>Methanobacteriati</taxon>
        <taxon>Methanobacteriota</taxon>
        <taxon>Methanomada group</taxon>
        <taxon>Methanobacteria</taxon>
        <taxon>Methanobacteriales</taxon>
        <taxon>Methanobacteriaceae</taxon>
        <taxon>Methanothermobacter</taxon>
    </lineage>
</organism>
<dbReference type="EMBL" id="AE000666">
    <property type="protein sequence ID" value="AAB85823.1"/>
    <property type="molecule type" value="Genomic_DNA"/>
</dbReference>
<proteinExistence type="predicted"/>
<evidence type="ECO:0000256" key="2">
    <source>
        <dbReference type="SAM" id="Phobius"/>
    </source>
</evidence>
<dbReference type="PATRIC" id="fig|187420.15.peg.1311"/>
<protein>
    <recommendedName>
        <fullName evidence="3">Formylmethanofuran dehydrogenase subunit E domain-containing protein</fullName>
    </recommendedName>
</protein>
<reference evidence="4 5" key="1">
    <citation type="journal article" date="1997" name="J. Bacteriol.">
        <title>Complete genome sequence of Methanobacterium thermoautotrophicum deltaH: functional analysis and comparative genomics.</title>
        <authorList>
            <person name="Smith D.R."/>
            <person name="Doucette-Stamm L.A."/>
            <person name="Deloughery C."/>
            <person name="Lee H.-M."/>
            <person name="Dubois J."/>
            <person name="Aldredge T."/>
            <person name="Bashirzadeh R."/>
            <person name="Blakely D."/>
            <person name="Cook R."/>
            <person name="Gilbert K."/>
            <person name="Harrison D."/>
            <person name="Hoang L."/>
            <person name="Keagle P."/>
            <person name="Lumm W."/>
            <person name="Pothier B."/>
            <person name="Qiu D."/>
            <person name="Spadafora R."/>
            <person name="Vicare R."/>
            <person name="Wang Y."/>
            <person name="Wierzbowski J."/>
            <person name="Gibson R."/>
            <person name="Jiwani N."/>
            <person name="Caruso A."/>
            <person name="Bush D."/>
            <person name="Safer H."/>
            <person name="Patwell D."/>
            <person name="Prabhakar S."/>
            <person name="McDougall S."/>
            <person name="Shimer G."/>
            <person name="Goyal A."/>
            <person name="Pietrovski S."/>
            <person name="Church G.M."/>
            <person name="Daniels C.J."/>
            <person name="Mao J.-i."/>
            <person name="Rice P."/>
            <person name="Nolling J."/>
            <person name="Reeve J.N."/>
        </authorList>
    </citation>
    <scope>NUCLEOTIDE SEQUENCE [LARGE SCALE GENOMIC DNA]</scope>
    <source>
        <strain evidence="5">ATCC 29096 / DSM 1053 / JCM 10044 / NBRC 100330 / Delta H</strain>
    </source>
</reference>
<dbReference type="PaxDb" id="187420-MTH_1346"/>
<feature type="compositionally biased region" description="Low complexity" evidence="1">
    <location>
        <begin position="824"/>
        <end position="834"/>
    </location>
</feature>
<feature type="transmembrane region" description="Helical" evidence="2">
    <location>
        <begin position="907"/>
        <end position="927"/>
    </location>
</feature>
<keyword evidence="5" id="KW-1185">Reference proteome</keyword>
<evidence type="ECO:0000256" key="1">
    <source>
        <dbReference type="SAM" id="MobiDB-lite"/>
    </source>
</evidence>
<dbReference type="HOGENOM" id="CLU_314416_0_0_2"/>
<feature type="region of interest" description="Disordered" evidence="1">
    <location>
        <begin position="824"/>
        <end position="867"/>
    </location>
</feature>
<dbReference type="InterPro" id="IPR003814">
    <property type="entry name" value="FmdEsu_dom"/>
</dbReference>
<gene>
    <name evidence="4" type="ordered locus">MTH_1346</name>
</gene>